<comment type="caution">
    <text evidence="1">The sequence shown here is derived from an EMBL/GenBank/DDBJ whole genome shotgun (WGS) entry which is preliminary data.</text>
</comment>
<evidence type="ECO:0000313" key="1">
    <source>
        <dbReference type="EMBL" id="KKP85825.1"/>
    </source>
</evidence>
<accession>A0A0G0FEP3</accession>
<name>A0A0G0FEP3_9BACT</name>
<proteinExistence type="predicted"/>
<gene>
    <name evidence="1" type="ORF">UR88_C0006G0009</name>
</gene>
<protein>
    <submittedName>
        <fullName evidence="1">Uncharacterized protein</fullName>
    </submittedName>
</protein>
<reference evidence="1 2" key="1">
    <citation type="journal article" date="2015" name="Nature">
        <title>rRNA introns, odd ribosomes, and small enigmatic genomes across a large radiation of phyla.</title>
        <authorList>
            <person name="Brown C.T."/>
            <person name="Hug L.A."/>
            <person name="Thomas B.C."/>
            <person name="Sharon I."/>
            <person name="Castelle C.J."/>
            <person name="Singh A."/>
            <person name="Wilkins M.J."/>
            <person name="Williams K.H."/>
            <person name="Banfield J.F."/>
        </authorList>
    </citation>
    <scope>NUCLEOTIDE SEQUENCE [LARGE SCALE GENOMIC DNA]</scope>
</reference>
<evidence type="ECO:0000313" key="2">
    <source>
        <dbReference type="Proteomes" id="UP000186383"/>
    </source>
</evidence>
<dbReference type="EMBL" id="LBQW01000006">
    <property type="protein sequence ID" value="KKP85825.1"/>
    <property type="molecule type" value="Genomic_DNA"/>
</dbReference>
<sequence>MQKLNYPLNTYIKAVGILAKTKGFREVKIFNKNGSAVHFEVFLGTDTVPHSMWNVHSLHDKKRTIYSNEDYKKATRNLSCTVEEFLEILKRC</sequence>
<dbReference type="Proteomes" id="UP000186383">
    <property type="component" value="Unassembled WGS sequence"/>
</dbReference>
<organism evidence="1 2">
    <name type="scientific">Candidatus Nomurabacteria bacterium GW2011_GWA1_35_8</name>
    <dbReference type="NCBI Taxonomy" id="1618727"/>
    <lineage>
        <taxon>Bacteria</taxon>
        <taxon>Candidatus Nomuraibacteriota</taxon>
    </lineage>
</organism>
<dbReference type="AlphaFoldDB" id="A0A0G0FEP3"/>